<gene>
    <name evidence="4" type="ORF">BDY21DRAFT_279675</name>
</gene>
<protein>
    <recommendedName>
        <fullName evidence="3">DUF7603 domain-containing protein</fullName>
    </recommendedName>
</protein>
<dbReference type="Pfam" id="PF24554">
    <property type="entry name" value="DUF7603"/>
    <property type="match status" value="1"/>
</dbReference>
<feature type="compositionally biased region" description="Low complexity" evidence="2">
    <location>
        <begin position="471"/>
        <end position="480"/>
    </location>
</feature>
<evidence type="ECO:0000259" key="3">
    <source>
        <dbReference type="Pfam" id="PF24554"/>
    </source>
</evidence>
<dbReference type="GO" id="GO:0003682">
    <property type="term" value="F:chromatin binding"/>
    <property type="evidence" value="ECO:0007669"/>
    <property type="project" value="TreeGrafter"/>
</dbReference>
<feature type="coiled-coil region" evidence="1">
    <location>
        <begin position="230"/>
        <end position="289"/>
    </location>
</feature>
<evidence type="ECO:0000256" key="1">
    <source>
        <dbReference type="SAM" id="Coils"/>
    </source>
</evidence>
<dbReference type="GO" id="GO:0000785">
    <property type="term" value="C:chromatin"/>
    <property type="evidence" value="ECO:0007669"/>
    <property type="project" value="TreeGrafter"/>
</dbReference>
<feature type="region of interest" description="Disordered" evidence="2">
    <location>
        <begin position="1"/>
        <end position="128"/>
    </location>
</feature>
<feature type="compositionally biased region" description="Polar residues" evidence="2">
    <location>
        <begin position="59"/>
        <end position="119"/>
    </location>
</feature>
<keyword evidence="5" id="KW-1185">Reference proteome</keyword>
<feature type="coiled-coil region" evidence="1">
    <location>
        <begin position="504"/>
        <end position="580"/>
    </location>
</feature>
<reference evidence="4" key="1">
    <citation type="journal article" date="2020" name="Stud. Mycol.">
        <title>101 Dothideomycetes genomes: a test case for predicting lifestyles and emergence of pathogens.</title>
        <authorList>
            <person name="Haridas S."/>
            <person name="Albert R."/>
            <person name="Binder M."/>
            <person name="Bloem J."/>
            <person name="Labutti K."/>
            <person name="Salamov A."/>
            <person name="Andreopoulos B."/>
            <person name="Baker S."/>
            <person name="Barry K."/>
            <person name="Bills G."/>
            <person name="Bluhm B."/>
            <person name="Cannon C."/>
            <person name="Castanera R."/>
            <person name="Culley D."/>
            <person name="Daum C."/>
            <person name="Ezra D."/>
            <person name="Gonzalez J."/>
            <person name="Henrissat B."/>
            <person name="Kuo A."/>
            <person name="Liang C."/>
            <person name="Lipzen A."/>
            <person name="Lutzoni F."/>
            <person name="Magnuson J."/>
            <person name="Mondo S."/>
            <person name="Nolan M."/>
            <person name="Ohm R."/>
            <person name="Pangilinan J."/>
            <person name="Park H.-J."/>
            <person name="Ramirez L."/>
            <person name="Alfaro M."/>
            <person name="Sun H."/>
            <person name="Tritt A."/>
            <person name="Yoshinaga Y."/>
            <person name="Zwiers L.-H."/>
            <person name="Turgeon B."/>
            <person name="Goodwin S."/>
            <person name="Spatafora J."/>
            <person name="Crous P."/>
            <person name="Grigoriev I."/>
        </authorList>
    </citation>
    <scope>NUCLEOTIDE SEQUENCE</scope>
    <source>
        <strain evidence="4">ATCC 16933</strain>
    </source>
</reference>
<dbReference type="OrthoDB" id="5395440at2759"/>
<dbReference type="EMBL" id="MU001672">
    <property type="protein sequence ID" value="KAF2461123.1"/>
    <property type="molecule type" value="Genomic_DNA"/>
</dbReference>
<feature type="domain" description="DUF7603" evidence="3">
    <location>
        <begin position="673"/>
        <end position="781"/>
    </location>
</feature>
<dbReference type="GO" id="GO:0000793">
    <property type="term" value="C:condensed chromosome"/>
    <property type="evidence" value="ECO:0007669"/>
    <property type="project" value="TreeGrafter"/>
</dbReference>
<organism evidence="4 5">
    <name type="scientific">Lineolata rhizophorae</name>
    <dbReference type="NCBI Taxonomy" id="578093"/>
    <lineage>
        <taxon>Eukaryota</taxon>
        <taxon>Fungi</taxon>
        <taxon>Dikarya</taxon>
        <taxon>Ascomycota</taxon>
        <taxon>Pezizomycotina</taxon>
        <taxon>Dothideomycetes</taxon>
        <taxon>Dothideomycetes incertae sedis</taxon>
        <taxon>Lineolatales</taxon>
        <taxon>Lineolataceae</taxon>
        <taxon>Lineolata</taxon>
    </lineage>
</organism>
<proteinExistence type="predicted"/>
<feature type="coiled-coil region" evidence="1">
    <location>
        <begin position="762"/>
        <end position="789"/>
    </location>
</feature>
<feature type="region of interest" description="Disordered" evidence="2">
    <location>
        <begin position="289"/>
        <end position="313"/>
    </location>
</feature>
<accession>A0A6A6PCH9</accession>
<evidence type="ECO:0000256" key="2">
    <source>
        <dbReference type="SAM" id="MobiDB-lite"/>
    </source>
</evidence>
<dbReference type="Gene3D" id="1.10.287.2610">
    <property type="match status" value="1"/>
</dbReference>
<feature type="compositionally biased region" description="Low complexity" evidence="2">
    <location>
        <begin position="289"/>
        <end position="300"/>
    </location>
</feature>
<dbReference type="InterPro" id="IPR056023">
    <property type="entry name" value="DUF7603"/>
</dbReference>
<feature type="coiled-coil region" evidence="1">
    <location>
        <begin position="667"/>
        <end position="708"/>
    </location>
</feature>
<name>A0A6A6PCH9_9PEZI</name>
<feature type="region of interest" description="Disordered" evidence="2">
    <location>
        <begin position="193"/>
        <end position="216"/>
    </location>
</feature>
<dbReference type="Proteomes" id="UP000799766">
    <property type="component" value="Unassembled WGS sequence"/>
</dbReference>
<dbReference type="PANTHER" id="PTHR43941">
    <property type="entry name" value="STRUCTURAL MAINTENANCE OF CHROMOSOMES PROTEIN 2"/>
    <property type="match status" value="1"/>
</dbReference>
<sequence length="903" mass="98449">MSSYGRLATQPPPNLTLQLDGIANGTSAHDDNTNNGNDHDHNYNTATTIIDDVAHGDNSPGSALSTNTNKPKSPGQKFTSFFGWNSSSKSHGGTESPTTTFSEQSPSPGASPINSSSRSPAPAALDIPKANAMGPSSYFTVPGTPLLSTSPAINAHVEELERELREVSAELAGSIRREMELEDEIERWRADNTMPPASAAGTDVGGRRTSDYYSDSGASSVRLPLGGGGMDGGSDKLEELEKLRRKAEQEKAQLKVEMAQKVQEELRRRRDLEAQVDELEKRLETTAAAVAEGAGSSSDGTARAAGGPKPEQMQELEAQLDDAHRRLAEERTMKDNFEALITALQDELEQHRQERDNLRDEVVPQLRARVEGLESDSSDLRSLTYENTRMQQELQNLRNENATLVGARRMQMELQQQQARFNSIAEEPESPSKAGVAAAAGGMASPRVGLTRSNSLARGSIIGGINAGTASKRGSLSRSSSVKEPRPSGNESPREGGGNVSERVRDLESQRDALHHALRSLLRRQECQARHYEKRLKVVEAERDRALNATPRRTAFSKEVRHLRDEVNHLRRRADDALEQKWHCEKGLSGLKMDLDRAKQETGSLRVLLHEHDIVPPDHEDSKLVADSQAALALDRAYSELQTTHALSLARLKDIEDGGGVAGAALTADAERTVELLKQSISDAETERLAAQREAAEYRHQARALQQSEAAHLSKEQHLASELLAAARRMDALAAQCEAQLSANRELRARLADAIGRGEREQRASADRIVRLQAELRALEDRVLAAQSHSEDVVAKHEDEVRRLKESHVVTLQRLGAGAGSSSMFALRSPRLDRRAHGGANGQGVAGAGAGTGTMAEFSRTEFLERRVGELEKALAGADREMEEVVGRMNMAQIEVAELQAER</sequence>
<keyword evidence="1" id="KW-0175">Coiled coil</keyword>
<evidence type="ECO:0000313" key="5">
    <source>
        <dbReference type="Proteomes" id="UP000799766"/>
    </source>
</evidence>
<feature type="region of interest" description="Disordered" evidence="2">
    <location>
        <begin position="422"/>
        <end position="447"/>
    </location>
</feature>
<feature type="compositionally biased region" description="Basic and acidic residues" evidence="2">
    <location>
        <begin position="28"/>
        <end position="42"/>
    </location>
</feature>
<dbReference type="GO" id="GO:0000796">
    <property type="term" value="C:condensin complex"/>
    <property type="evidence" value="ECO:0007669"/>
    <property type="project" value="TreeGrafter"/>
</dbReference>
<feature type="coiled-coil region" evidence="1">
    <location>
        <begin position="861"/>
        <end position="902"/>
    </location>
</feature>
<dbReference type="GO" id="GO:0007076">
    <property type="term" value="P:mitotic chromosome condensation"/>
    <property type="evidence" value="ECO:0007669"/>
    <property type="project" value="TreeGrafter"/>
</dbReference>
<feature type="region of interest" description="Disordered" evidence="2">
    <location>
        <begin position="464"/>
        <end position="502"/>
    </location>
</feature>
<evidence type="ECO:0000313" key="4">
    <source>
        <dbReference type="EMBL" id="KAF2461123.1"/>
    </source>
</evidence>
<dbReference type="PANTHER" id="PTHR43941:SF1">
    <property type="entry name" value="STRUCTURAL MAINTENANCE OF CHROMOSOMES PROTEIN 2"/>
    <property type="match status" value="1"/>
</dbReference>
<dbReference type="AlphaFoldDB" id="A0A6A6PCH9"/>
<feature type="compositionally biased region" description="Low complexity" evidence="2">
    <location>
        <begin position="434"/>
        <end position="444"/>
    </location>
</feature>